<reference evidence="1" key="1">
    <citation type="submission" date="2021-12" db="EMBL/GenBank/DDBJ databases">
        <title>Alicyclobacillaceae gen. nov., sp. nov., isolated from chalcocite enrichment system.</title>
        <authorList>
            <person name="Jiang Z."/>
        </authorList>
    </citation>
    <scope>NUCLEOTIDE SEQUENCE</scope>
    <source>
        <strain evidence="1">MYW30-H2</strain>
    </source>
</reference>
<name>A0ABY4CN28_9BACL</name>
<dbReference type="EMBL" id="CP089291">
    <property type="protein sequence ID" value="UOF89265.1"/>
    <property type="molecule type" value="Genomic_DNA"/>
</dbReference>
<dbReference type="RefSeq" id="WP_347435953.1">
    <property type="nucleotide sequence ID" value="NZ_CP089291.1"/>
</dbReference>
<evidence type="ECO:0000313" key="2">
    <source>
        <dbReference type="Proteomes" id="UP000830167"/>
    </source>
</evidence>
<keyword evidence="2" id="KW-1185">Reference proteome</keyword>
<dbReference type="Proteomes" id="UP000830167">
    <property type="component" value="Chromosome"/>
</dbReference>
<proteinExistence type="predicted"/>
<sequence>MSVSREELLRIVEILPEEKLPKLAELLGVVYEEDDEELTEEELKALELAERQYADGEYPIHF</sequence>
<protein>
    <submittedName>
        <fullName evidence="1">Uncharacterized protein</fullName>
    </submittedName>
</protein>
<accession>A0ABY4CN28</accession>
<organism evidence="1 2">
    <name type="scientific">Fodinisporobacter ferrooxydans</name>
    <dbReference type="NCBI Taxonomy" id="2901836"/>
    <lineage>
        <taxon>Bacteria</taxon>
        <taxon>Bacillati</taxon>
        <taxon>Bacillota</taxon>
        <taxon>Bacilli</taxon>
        <taxon>Bacillales</taxon>
        <taxon>Alicyclobacillaceae</taxon>
        <taxon>Fodinisporobacter</taxon>
    </lineage>
</organism>
<evidence type="ECO:0000313" key="1">
    <source>
        <dbReference type="EMBL" id="UOF89265.1"/>
    </source>
</evidence>
<gene>
    <name evidence="1" type="ORF">LSG31_15305</name>
</gene>